<dbReference type="GO" id="GO:0016829">
    <property type="term" value="F:lyase activity"/>
    <property type="evidence" value="ECO:0007669"/>
    <property type="project" value="UniProtKB-KW"/>
</dbReference>
<dbReference type="SUPFAM" id="SSF143081">
    <property type="entry name" value="BB1717-like"/>
    <property type="match status" value="1"/>
</dbReference>
<dbReference type="PANTHER" id="PTHR13604:SF0">
    <property type="entry name" value="ABASIC SITE PROCESSING PROTEIN HMCES"/>
    <property type="match status" value="1"/>
</dbReference>
<evidence type="ECO:0000256" key="6">
    <source>
        <dbReference type="ARBA" id="ARBA00023125"/>
    </source>
</evidence>
<dbReference type="GO" id="GO:0106300">
    <property type="term" value="P:protein-DNA covalent cross-linking repair"/>
    <property type="evidence" value="ECO:0007669"/>
    <property type="project" value="InterPro"/>
</dbReference>
<name>A0A9P6CSM2_9AGAR</name>
<keyword evidence="2" id="KW-0645">Protease</keyword>
<keyword evidence="10" id="KW-1185">Reference proteome</keyword>
<evidence type="ECO:0000256" key="7">
    <source>
        <dbReference type="ARBA" id="ARBA00023239"/>
    </source>
</evidence>
<evidence type="ECO:0000256" key="3">
    <source>
        <dbReference type="ARBA" id="ARBA00022763"/>
    </source>
</evidence>
<comment type="similarity">
    <text evidence="1">Belongs to the SOS response-associated peptidase family.</text>
</comment>
<accession>A0A9P6CSM2</accession>
<evidence type="ECO:0000256" key="4">
    <source>
        <dbReference type="ARBA" id="ARBA00022801"/>
    </source>
</evidence>
<keyword evidence="5" id="KW-0190">Covalent protein-DNA linkage</keyword>
<organism evidence="9 10">
    <name type="scientific">Pholiota conissans</name>
    <dbReference type="NCBI Taxonomy" id="109636"/>
    <lineage>
        <taxon>Eukaryota</taxon>
        <taxon>Fungi</taxon>
        <taxon>Dikarya</taxon>
        <taxon>Basidiomycota</taxon>
        <taxon>Agaricomycotina</taxon>
        <taxon>Agaricomycetes</taxon>
        <taxon>Agaricomycetidae</taxon>
        <taxon>Agaricales</taxon>
        <taxon>Agaricineae</taxon>
        <taxon>Strophariaceae</taxon>
        <taxon>Pholiota</taxon>
    </lineage>
</organism>
<comment type="caution">
    <text evidence="9">The sequence shown here is derived from an EMBL/GenBank/DDBJ whole genome shotgun (WGS) entry which is preliminary data.</text>
</comment>
<keyword evidence="6" id="KW-0238">DNA-binding</keyword>
<dbReference type="AlphaFoldDB" id="A0A9P6CSM2"/>
<feature type="compositionally biased region" description="Polar residues" evidence="8">
    <location>
        <begin position="261"/>
        <end position="270"/>
    </location>
</feature>
<keyword evidence="7" id="KW-0456">Lyase</keyword>
<evidence type="ECO:0000256" key="2">
    <source>
        <dbReference type="ARBA" id="ARBA00022670"/>
    </source>
</evidence>
<dbReference type="GO" id="GO:0006508">
    <property type="term" value="P:proteolysis"/>
    <property type="evidence" value="ECO:0007669"/>
    <property type="project" value="UniProtKB-KW"/>
</dbReference>
<dbReference type="PANTHER" id="PTHR13604">
    <property type="entry name" value="DC12-RELATED"/>
    <property type="match status" value="1"/>
</dbReference>
<dbReference type="OrthoDB" id="2111841at2759"/>
<feature type="region of interest" description="Disordered" evidence="8">
    <location>
        <begin position="253"/>
        <end position="347"/>
    </location>
</feature>
<evidence type="ECO:0000313" key="10">
    <source>
        <dbReference type="Proteomes" id="UP000807469"/>
    </source>
</evidence>
<dbReference type="InterPro" id="IPR036590">
    <property type="entry name" value="SRAP-like"/>
</dbReference>
<keyword evidence="4" id="KW-0378">Hydrolase</keyword>
<dbReference type="InterPro" id="IPR003738">
    <property type="entry name" value="SRAP"/>
</dbReference>
<evidence type="ECO:0000313" key="9">
    <source>
        <dbReference type="EMBL" id="KAF9477472.1"/>
    </source>
</evidence>
<sequence length="347" mass="38831">MCGRFSLRLALNEIEELFGYDLDVEQWEEEEVEFVPRYNIAPRSQAPVIRHRDPGSSMGSGNPIIIQTMKWGLVPHWSKFEDKSLNTINARAENLIEGGGMWDSIKGKKRCAVPCQGYYEWLTKGKDKIPHFTKRKDNKLLLMAGLYDSVVLEGKALWTFAIVTTDSNKEFSWLHDRQPVFLTNHDAVMRWLDTSSQTWTPELTKIVQPYSDASALLECYPVPKEVGKVGTESPSFIEPIAARRDGINAMFSKQEHGSMPVSPTNTTPGKSQKRKTSTGPSPSKVTDDNAKAKSPEATEHREKRMRTSDGASKHSPSKSKAKASPSKQKSKAHSKPEGTLDSFFGKS</sequence>
<evidence type="ECO:0000256" key="1">
    <source>
        <dbReference type="ARBA" id="ARBA00008136"/>
    </source>
</evidence>
<gene>
    <name evidence="9" type="ORF">BDN70DRAFT_837819</name>
</gene>
<dbReference type="EMBL" id="MU155260">
    <property type="protein sequence ID" value="KAF9477472.1"/>
    <property type="molecule type" value="Genomic_DNA"/>
</dbReference>
<dbReference type="Proteomes" id="UP000807469">
    <property type="component" value="Unassembled WGS sequence"/>
</dbReference>
<reference evidence="9" key="1">
    <citation type="submission" date="2020-11" db="EMBL/GenBank/DDBJ databases">
        <authorList>
            <consortium name="DOE Joint Genome Institute"/>
            <person name="Ahrendt S."/>
            <person name="Riley R."/>
            <person name="Andreopoulos W."/>
            <person name="Labutti K."/>
            <person name="Pangilinan J."/>
            <person name="Ruiz-Duenas F.J."/>
            <person name="Barrasa J.M."/>
            <person name="Sanchez-Garcia M."/>
            <person name="Camarero S."/>
            <person name="Miyauchi S."/>
            <person name="Serrano A."/>
            <person name="Linde D."/>
            <person name="Babiker R."/>
            <person name="Drula E."/>
            <person name="Ayuso-Fernandez I."/>
            <person name="Pacheco R."/>
            <person name="Padilla G."/>
            <person name="Ferreira P."/>
            <person name="Barriuso J."/>
            <person name="Kellner H."/>
            <person name="Castanera R."/>
            <person name="Alfaro M."/>
            <person name="Ramirez L."/>
            <person name="Pisabarro A.G."/>
            <person name="Kuo A."/>
            <person name="Tritt A."/>
            <person name="Lipzen A."/>
            <person name="He G."/>
            <person name="Yan M."/>
            <person name="Ng V."/>
            <person name="Cullen D."/>
            <person name="Martin F."/>
            <person name="Rosso M.-N."/>
            <person name="Henrissat B."/>
            <person name="Hibbett D."/>
            <person name="Martinez A.T."/>
            <person name="Grigoriev I.V."/>
        </authorList>
    </citation>
    <scope>NUCLEOTIDE SEQUENCE</scope>
    <source>
        <strain evidence="9">CIRM-BRFM 674</strain>
    </source>
</reference>
<keyword evidence="3" id="KW-0227">DNA damage</keyword>
<evidence type="ECO:0000256" key="8">
    <source>
        <dbReference type="SAM" id="MobiDB-lite"/>
    </source>
</evidence>
<dbReference type="Gene3D" id="3.90.1680.10">
    <property type="entry name" value="SOS response associated peptidase-like"/>
    <property type="match status" value="1"/>
</dbReference>
<dbReference type="Pfam" id="PF02586">
    <property type="entry name" value="SRAP"/>
    <property type="match status" value="1"/>
</dbReference>
<proteinExistence type="inferred from homology"/>
<dbReference type="GO" id="GO:0003697">
    <property type="term" value="F:single-stranded DNA binding"/>
    <property type="evidence" value="ECO:0007669"/>
    <property type="project" value="InterPro"/>
</dbReference>
<protein>
    <submittedName>
        <fullName evidence="9">DUF159-domain-containing protein</fullName>
    </submittedName>
</protein>
<feature type="compositionally biased region" description="Basic and acidic residues" evidence="8">
    <location>
        <begin position="285"/>
        <end position="307"/>
    </location>
</feature>
<evidence type="ECO:0000256" key="5">
    <source>
        <dbReference type="ARBA" id="ARBA00023124"/>
    </source>
</evidence>
<dbReference type="GO" id="GO:0008233">
    <property type="term" value="F:peptidase activity"/>
    <property type="evidence" value="ECO:0007669"/>
    <property type="project" value="UniProtKB-KW"/>
</dbReference>